<keyword evidence="3" id="KW-1185">Reference proteome</keyword>
<dbReference type="PANTHER" id="PTHR46211">
    <property type="entry name" value="GLYCEROPHOSPHORYL DIESTER PHOSPHODIESTERASE"/>
    <property type="match status" value="1"/>
</dbReference>
<protein>
    <submittedName>
        <fullName evidence="2">Putative glycerophosphoryl diester phosphodiesterase 1</fullName>
        <ecNumber evidence="2">3.1.4.46</ecNumber>
    </submittedName>
</protein>
<dbReference type="GO" id="GO:0008889">
    <property type="term" value="F:glycerophosphodiester phosphodiesterase activity"/>
    <property type="evidence" value="ECO:0007669"/>
    <property type="project" value="UniProtKB-EC"/>
</dbReference>
<sequence>MTFPQVEAFRGGENLIRVVGHRGARGVLPENSMIGFDFSLSIGVPLLEFDVVLTADSIPVITHNHRLHAPTFRDANGRFLVGEEPKVSSLTVEQMQQFDIGRLDGHSAYGRRFPDQAQMDGIRVPTLMNLLELVDDPKYRDACLMLELKSDPDLAHDAVYRRNFVGRVLQDVRAKGLSSRAVLHSFDWTLLEECQRQAPDMPSSYLTQLPDNADDVGEDSSKAVCPDFRGRRDEIPKLVKEAGGALWCPYFADVTAENVALAKKLGLCVAVWTVNEHEDIDKMIDLGVDAIVSDYPGRVQRHLSDLGMRWSAIH</sequence>
<dbReference type="PROSITE" id="PS51704">
    <property type="entry name" value="GP_PDE"/>
    <property type="match status" value="1"/>
</dbReference>
<dbReference type="RefSeq" id="WP_058274562.1">
    <property type="nucleotide sequence ID" value="NZ_CYPS01000051.1"/>
</dbReference>
<organism evidence="2 3">
    <name type="scientific">Ruegeria atlantica</name>
    <dbReference type="NCBI Taxonomy" id="81569"/>
    <lineage>
        <taxon>Bacteria</taxon>
        <taxon>Pseudomonadati</taxon>
        <taxon>Pseudomonadota</taxon>
        <taxon>Alphaproteobacteria</taxon>
        <taxon>Rhodobacterales</taxon>
        <taxon>Roseobacteraceae</taxon>
        <taxon>Ruegeria</taxon>
    </lineage>
</organism>
<dbReference type="InterPro" id="IPR017946">
    <property type="entry name" value="PLC-like_Pdiesterase_TIM-brl"/>
</dbReference>
<dbReference type="PANTHER" id="PTHR46211:SF14">
    <property type="entry name" value="GLYCEROPHOSPHODIESTER PHOSPHODIESTERASE"/>
    <property type="match status" value="1"/>
</dbReference>
<dbReference type="SUPFAM" id="SSF51695">
    <property type="entry name" value="PLC-like phosphodiesterases"/>
    <property type="match status" value="1"/>
</dbReference>
<dbReference type="InterPro" id="IPR030395">
    <property type="entry name" value="GP_PDE_dom"/>
</dbReference>
<evidence type="ECO:0000259" key="1">
    <source>
        <dbReference type="PROSITE" id="PS51704"/>
    </source>
</evidence>
<reference evidence="3" key="1">
    <citation type="submission" date="2015-09" db="EMBL/GenBank/DDBJ databases">
        <authorList>
            <person name="Rodrigo-Torres L."/>
            <person name="Arahal D.R."/>
        </authorList>
    </citation>
    <scope>NUCLEOTIDE SEQUENCE [LARGE SCALE GENOMIC DNA]</scope>
    <source>
        <strain evidence="3">CECT 4293</strain>
    </source>
</reference>
<dbReference type="Proteomes" id="UP000050786">
    <property type="component" value="Unassembled WGS sequence"/>
</dbReference>
<accession>A0A0P1E6T3</accession>
<gene>
    <name evidence="2" type="primary">glpQ1</name>
    <name evidence="2" type="ORF">RUM4293_03487</name>
</gene>
<dbReference type="AlphaFoldDB" id="A0A0P1E6T3"/>
<evidence type="ECO:0000313" key="2">
    <source>
        <dbReference type="EMBL" id="CUH44581.1"/>
    </source>
</evidence>
<dbReference type="EMBL" id="CYPS01000051">
    <property type="protein sequence ID" value="CUH44581.1"/>
    <property type="molecule type" value="Genomic_DNA"/>
</dbReference>
<dbReference type="EC" id="3.1.4.46" evidence="2"/>
<dbReference type="Gene3D" id="3.20.20.190">
    <property type="entry name" value="Phosphatidylinositol (PI) phosphodiesterase"/>
    <property type="match status" value="1"/>
</dbReference>
<proteinExistence type="predicted"/>
<keyword evidence="2" id="KW-0378">Hydrolase</keyword>
<evidence type="ECO:0000313" key="3">
    <source>
        <dbReference type="Proteomes" id="UP000050786"/>
    </source>
</evidence>
<dbReference type="GO" id="GO:0006629">
    <property type="term" value="P:lipid metabolic process"/>
    <property type="evidence" value="ECO:0007669"/>
    <property type="project" value="InterPro"/>
</dbReference>
<feature type="domain" description="GP-PDE" evidence="1">
    <location>
        <begin position="16"/>
        <end position="303"/>
    </location>
</feature>
<name>A0A0P1E6T3_9RHOB</name>
<dbReference type="Pfam" id="PF03009">
    <property type="entry name" value="GDPD"/>
    <property type="match status" value="1"/>
</dbReference>